<dbReference type="AlphaFoldDB" id="A0A9D1YPH9"/>
<dbReference type="SUPFAM" id="SSF48452">
    <property type="entry name" value="TPR-like"/>
    <property type="match status" value="1"/>
</dbReference>
<reference evidence="2" key="2">
    <citation type="submission" date="2021-04" db="EMBL/GenBank/DDBJ databases">
        <authorList>
            <person name="Gilroy R."/>
        </authorList>
    </citation>
    <scope>NUCLEOTIDE SEQUENCE</scope>
    <source>
        <strain evidence="2">ChiSxjej3B15-24422</strain>
    </source>
</reference>
<dbReference type="Gene3D" id="1.25.40.10">
    <property type="entry name" value="Tetratricopeptide repeat domain"/>
    <property type="match status" value="1"/>
</dbReference>
<comment type="caution">
    <text evidence="2">The sequence shown here is derived from an EMBL/GenBank/DDBJ whole genome shotgun (WGS) entry which is preliminary data.</text>
</comment>
<reference evidence="2" key="1">
    <citation type="journal article" date="2021" name="PeerJ">
        <title>Extensive microbial diversity within the chicken gut microbiome revealed by metagenomics and culture.</title>
        <authorList>
            <person name="Gilroy R."/>
            <person name="Ravi A."/>
            <person name="Getino M."/>
            <person name="Pursley I."/>
            <person name="Horton D.L."/>
            <person name="Alikhan N.F."/>
            <person name="Baker D."/>
            <person name="Gharbi K."/>
            <person name="Hall N."/>
            <person name="Watson M."/>
            <person name="Adriaenssens E.M."/>
            <person name="Foster-Nyarko E."/>
            <person name="Jarju S."/>
            <person name="Secka A."/>
            <person name="Antonio M."/>
            <person name="Oren A."/>
            <person name="Chaudhuri R.R."/>
            <person name="La Ragione R."/>
            <person name="Hildebrand F."/>
            <person name="Pallen M.J."/>
        </authorList>
    </citation>
    <scope>NUCLEOTIDE SEQUENCE</scope>
    <source>
        <strain evidence="2">ChiSxjej3B15-24422</strain>
    </source>
</reference>
<feature type="region of interest" description="Disordered" evidence="1">
    <location>
        <begin position="210"/>
        <end position="235"/>
    </location>
</feature>
<dbReference type="InterPro" id="IPR027417">
    <property type="entry name" value="P-loop_NTPase"/>
</dbReference>
<dbReference type="Gene3D" id="3.40.50.300">
    <property type="entry name" value="P-loop containing nucleotide triphosphate hydrolases"/>
    <property type="match status" value="1"/>
</dbReference>
<dbReference type="EMBL" id="DXDD01000086">
    <property type="protein sequence ID" value="HIY60342.1"/>
    <property type="molecule type" value="Genomic_DNA"/>
</dbReference>
<feature type="region of interest" description="Disordered" evidence="1">
    <location>
        <begin position="481"/>
        <end position="523"/>
    </location>
</feature>
<name>A0A9D1YPH9_9FIRM</name>
<evidence type="ECO:0000313" key="2">
    <source>
        <dbReference type="EMBL" id="HIY60342.1"/>
    </source>
</evidence>
<protein>
    <recommendedName>
        <fullName evidence="4">Stage V sporulation protein K</fullName>
    </recommendedName>
</protein>
<dbReference type="Proteomes" id="UP000824007">
    <property type="component" value="Unassembled WGS sequence"/>
</dbReference>
<accession>A0A9D1YPH9</accession>
<proteinExistence type="predicted"/>
<feature type="region of interest" description="Disordered" evidence="1">
    <location>
        <begin position="621"/>
        <end position="703"/>
    </location>
</feature>
<gene>
    <name evidence="2" type="ORF">H9831_06665</name>
</gene>
<evidence type="ECO:0000256" key="1">
    <source>
        <dbReference type="SAM" id="MobiDB-lite"/>
    </source>
</evidence>
<dbReference type="InterPro" id="IPR011990">
    <property type="entry name" value="TPR-like_helical_dom_sf"/>
</dbReference>
<evidence type="ECO:0000313" key="3">
    <source>
        <dbReference type="Proteomes" id="UP000824007"/>
    </source>
</evidence>
<sequence>MDKYEYKVRAEEIKTLISQKKYADAARVADTIDWTRVKSVMMLCTVSDVYKVNRRFDDAKLLLEMANERHPSGRMILYSLCDLAIRMGDVVGAVEYYKDFEQVAPNDSGKYVLQYKLYEAQDVGLEERIAVLEELKKKDYREKWAYELAYLYHRVGLATKCVEECDELILWFGEGKYVMKAMELKTLHQPLTPSQQKKFDAYMMRRQGLRVPEEPEKDAASGAAQKRTASGGQEMDIRVKTMDVGKYNTLNLQKELAASMKELMHEGRAAAASGQAPMGQEAAEQAYAGPDRTERAYAEPDRTERAYAELGRTEQRFPEQAYAGPETAAVEPPLPEMEEASSQMNYDNYLAQEYDGQISMVVPEEQPVEKQITGQMKLDDIMRSWEKVKRENEEKHRQEIQQRIQKQTGDLFRDFDETSRRGVLERLQKEERIPVDRRERSRETENVISAHTKIWAAGEVQNAVRAAAAAAAAQERASLAEEPSAAVRAQNDADGQPAAGREQMPAAEVSPASMPMEKTPAAEQSVAAAGVPERVPVAEQPVAAAGVPERVPVAEQPAAAAGVPERVPVTEQPAAAAEVSERVPVTEQPAAAAAVPERVSVAEQPAAAVGVPERVPVAEQSAAEMPEKVPVTEQPAAAALPEERREQPAERRRMPEQAEAGRREKEAPDAPDAPQRQTAERKPQKTARPAGRRKADAAPGERALTGTEKRLFASFVPTKGAMKRLVCALDQISLASCTGNLILTGEPGSDTLTLAKNVVKDLKAKEPDFTGKAAKVTGNALNGSRKSLSGLVEKLDGGVLMVERAGELDEKCAGRLMQALNQEGCALLVILMDTKHRIRRLLEENPEMASFFNARFDVEALDNSTLVAYGCQYARMQEYAVDELGRLALHTRIEDMQTSDHIVTVADVREIVDEAIDHAERKTPKHLIDVLLSRRYDENDMIILHEGDFI</sequence>
<dbReference type="SUPFAM" id="SSF52540">
    <property type="entry name" value="P-loop containing nucleoside triphosphate hydrolases"/>
    <property type="match status" value="1"/>
</dbReference>
<evidence type="ECO:0008006" key="4">
    <source>
        <dbReference type="Google" id="ProtNLM"/>
    </source>
</evidence>
<feature type="compositionally biased region" description="Basic and acidic residues" evidence="1">
    <location>
        <begin position="641"/>
        <end position="668"/>
    </location>
</feature>
<organism evidence="2 3">
    <name type="scientific">Candidatus Eisenbergiella pullistercoris</name>
    <dbReference type="NCBI Taxonomy" id="2838555"/>
    <lineage>
        <taxon>Bacteria</taxon>
        <taxon>Bacillati</taxon>
        <taxon>Bacillota</taxon>
        <taxon>Clostridia</taxon>
        <taxon>Lachnospirales</taxon>
        <taxon>Lachnospiraceae</taxon>
        <taxon>Eisenbergiella</taxon>
    </lineage>
</organism>